<proteinExistence type="predicted"/>
<evidence type="ECO:0000313" key="5">
    <source>
        <dbReference type="Proteomes" id="UP000565579"/>
    </source>
</evidence>
<sequence length="249" mass="27786">MSFGILPDRVDGRDTDRIRHLLTESGAAILTGFAATPDALVVAAALTLGHRLRQVFPYRSRPSRDAGPVHLHADSFDVVVDIGGVPVRRRDPDEDYVFIQAVQTPGSGGESFVADAYRFADDCERRDPGLWDFLTSADVDLYGRWADLRGLPAMPRVGRHVEYTRTGRRVVRRTEGAVPLHRDPDAERIRELIGGLDEAVREAEPTLPRFALDEGEILVLDNYRCWHGRDGHSGERLVRILTVRSADAR</sequence>
<comment type="caution">
    <text evidence="4">The sequence shown here is derived from an EMBL/GenBank/DDBJ whole genome shotgun (WGS) entry which is preliminary data.</text>
</comment>
<reference evidence="4 5" key="1">
    <citation type="submission" date="2020-08" db="EMBL/GenBank/DDBJ databases">
        <title>Sequencing the genomes of 1000 actinobacteria strains.</title>
        <authorList>
            <person name="Klenk H.-P."/>
        </authorList>
    </citation>
    <scope>NUCLEOTIDE SEQUENCE [LARGE SCALE GENOMIC DNA]</scope>
    <source>
        <strain evidence="4 5">DSM 43768</strain>
    </source>
</reference>
<dbReference type="AlphaFoldDB" id="A0A7X0P100"/>
<evidence type="ECO:0000313" key="4">
    <source>
        <dbReference type="EMBL" id="MBB6553263.1"/>
    </source>
</evidence>
<dbReference type="SUPFAM" id="SSF51197">
    <property type="entry name" value="Clavaminate synthase-like"/>
    <property type="match status" value="1"/>
</dbReference>
<dbReference type="EC" id="1.14.11.1" evidence="4"/>
<dbReference type="GO" id="GO:0008336">
    <property type="term" value="F:gamma-butyrobetaine dioxygenase activity"/>
    <property type="evidence" value="ECO:0007669"/>
    <property type="project" value="UniProtKB-EC"/>
</dbReference>
<dbReference type="EMBL" id="JACHMI010000001">
    <property type="protein sequence ID" value="MBB6553263.1"/>
    <property type="molecule type" value="Genomic_DNA"/>
</dbReference>
<keyword evidence="2" id="KW-0408">Iron</keyword>
<dbReference type="InterPro" id="IPR042098">
    <property type="entry name" value="TauD-like_sf"/>
</dbReference>
<feature type="domain" description="TauD/TfdA-like" evidence="3">
    <location>
        <begin position="10"/>
        <end position="237"/>
    </location>
</feature>
<keyword evidence="4" id="KW-0223">Dioxygenase</keyword>
<dbReference type="Gene3D" id="3.60.130.10">
    <property type="entry name" value="Clavaminate synthase-like"/>
    <property type="match status" value="1"/>
</dbReference>
<accession>A0A7X0P100</accession>
<gene>
    <name evidence="4" type="ORF">HD593_008058</name>
</gene>
<protein>
    <submittedName>
        <fullName evidence="4">Gamma-butyrobetaine dioxygenase</fullName>
        <ecNumber evidence="4">1.14.11.1</ecNumber>
    </submittedName>
</protein>
<dbReference type="RefSeq" id="WP_185107367.1">
    <property type="nucleotide sequence ID" value="NZ_BAAAXY010000072.1"/>
</dbReference>
<name>A0A7X0P100_9ACTN</name>
<evidence type="ECO:0000256" key="2">
    <source>
        <dbReference type="ARBA" id="ARBA00023004"/>
    </source>
</evidence>
<dbReference type="InterPro" id="IPR003819">
    <property type="entry name" value="TauD/TfdA-like"/>
</dbReference>
<dbReference type="Pfam" id="PF02668">
    <property type="entry name" value="TauD"/>
    <property type="match status" value="1"/>
</dbReference>
<keyword evidence="1 4" id="KW-0560">Oxidoreductase</keyword>
<keyword evidence="5" id="KW-1185">Reference proteome</keyword>
<evidence type="ECO:0000256" key="1">
    <source>
        <dbReference type="ARBA" id="ARBA00023002"/>
    </source>
</evidence>
<evidence type="ECO:0000259" key="3">
    <source>
        <dbReference type="Pfam" id="PF02668"/>
    </source>
</evidence>
<organism evidence="4 5">
    <name type="scientific">Nonomuraea rubra</name>
    <dbReference type="NCBI Taxonomy" id="46180"/>
    <lineage>
        <taxon>Bacteria</taxon>
        <taxon>Bacillati</taxon>
        <taxon>Actinomycetota</taxon>
        <taxon>Actinomycetes</taxon>
        <taxon>Streptosporangiales</taxon>
        <taxon>Streptosporangiaceae</taxon>
        <taxon>Nonomuraea</taxon>
    </lineage>
</organism>
<dbReference type="Proteomes" id="UP000565579">
    <property type="component" value="Unassembled WGS sequence"/>
</dbReference>